<evidence type="ECO:0000313" key="2">
    <source>
        <dbReference type="EMBL" id="TDQ52207.1"/>
    </source>
</evidence>
<organism evidence="2 3">
    <name type="scientific">Actinorugispora endophytica</name>
    <dbReference type="NCBI Taxonomy" id="1605990"/>
    <lineage>
        <taxon>Bacteria</taxon>
        <taxon>Bacillati</taxon>
        <taxon>Actinomycetota</taxon>
        <taxon>Actinomycetes</taxon>
        <taxon>Streptosporangiales</taxon>
        <taxon>Nocardiopsidaceae</taxon>
        <taxon>Actinorugispora</taxon>
    </lineage>
</organism>
<feature type="region of interest" description="Disordered" evidence="1">
    <location>
        <begin position="1"/>
        <end position="29"/>
    </location>
</feature>
<protein>
    <submittedName>
        <fullName evidence="2">Uncharacterized protein</fullName>
    </submittedName>
</protein>
<dbReference type="Proteomes" id="UP000295281">
    <property type="component" value="Unassembled WGS sequence"/>
</dbReference>
<keyword evidence="3" id="KW-1185">Reference proteome</keyword>
<dbReference type="AlphaFoldDB" id="A0A4R6UXL3"/>
<sequence>MDVNRADGAVGGPALDPPPSTGAVKGRGRGARRLGPVLLVAAVSVAAAVTLSHPHGTEAAFTVRATTPPLEVVGPSPEASESPSQSPSPSSTPSQGPSTGPTGETGPDGGGSVPDAEATQGQEDDSPGFPDSPGTSEPGGSDGQHDGQDGPGRSGEGDFSPHGHPHASAGSSL</sequence>
<evidence type="ECO:0000256" key="1">
    <source>
        <dbReference type="SAM" id="MobiDB-lite"/>
    </source>
</evidence>
<accession>A0A4R6UXL3</accession>
<gene>
    <name evidence="2" type="ORF">EV190_10737</name>
</gene>
<dbReference type="EMBL" id="SNYN01000007">
    <property type="protein sequence ID" value="TDQ52207.1"/>
    <property type="molecule type" value="Genomic_DNA"/>
</dbReference>
<evidence type="ECO:0000313" key="3">
    <source>
        <dbReference type="Proteomes" id="UP000295281"/>
    </source>
</evidence>
<comment type="caution">
    <text evidence="2">The sequence shown here is derived from an EMBL/GenBank/DDBJ whole genome shotgun (WGS) entry which is preliminary data.</text>
</comment>
<feature type="compositionally biased region" description="Low complexity" evidence="1">
    <location>
        <begin position="74"/>
        <end position="105"/>
    </location>
</feature>
<reference evidence="2 3" key="1">
    <citation type="submission" date="2019-03" db="EMBL/GenBank/DDBJ databases">
        <title>Genomic Encyclopedia of Type Strains, Phase IV (KMG-IV): sequencing the most valuable type-strain genomes for metagenomic binning, comparative biology and taxonomic classification.</title>
        <authorList>
            <person name="Goeker M."/>
        </authorList>
    </citation>
    <scope>NUCLEOTIDE SEQUENCE [LARGE SCALE GENOMIC DNA]</scope>
    <source>
        <strain evidence="2 3">DSM 46770</strain>
    </source>
</reference>
<feature type="region of interest" description="Disordered" evidence="1">
    <location>
        <begin position="53"/>
        <end position="173"/>
    </location>
</feature>
<proteinExistence type="predicted"/>
<name>A0A4R6UXL3_9ACTN</name>
<dbReference type="RefSeq" id="WP_133741560.1">
    <property type="nucleotide sequence ID" value="NZ_SNYN01000007.1"/>
</dbReference>